<dbReference type="RefSeq" id="WP_342373365.1">
    <property type="nucleotide sequence ID" value="NZ_CP115965.1"/>
</dbReference>
<feature type="domain" description="Gfo/Idh/MocA-like oxidoreductase N-terminal" evidence="1">
    <location>
        <begin position="40"/>
        <end position="111"/>
    </location>
</feature>
<dbReference type="InterPro" id="IPR000683">
    <property type="entry name" value="Gfo/Idh/MocA-like_OxRdtase_N"/>
</dbReference>
<dbReference type="Gene3D" id="3.40.50.720">
    <property type="entry name" value="NAD(P)-binding Rossmann-like Domain"/>
    <property type="match status" value="1"/>
</dbReference>
<organism evidence="2 3">
    <name type="scientific">Propioniciclava soli</name>
    <dbReference type="NCBI Taxonomy" id="2775081"/>
    <lineage>
        <taxon>Bacteria</taxon>
        <taxon>Bacillati</taxon>
        <taxon>Actinomycetota</taxon>
        <taxon>Actinomycetes</taxon>
        <taxon>Propionibacteriales</taxon>
        <taxon>Propionibacteriaceae</taxon>
        <taxon>Propioniciclava</taxon>
    </lineage>
</organism>
<protein>
    <submittedName>
        <fullName evidence="2">Gfo/Idh/MocA family oxidoreductase</fullName>
    </submittedName>
</protein>
<keyword evidence="3" id="KW-1185">Reference proteome</keyword>
<dbReference type="EMBL" id="CP115965">
    <property type="protein sequence ID" value="WZW99882.1"/>
    <property type="molecule type" value="Genomic_DNA"/>
</dbReference>
<reference evidence="2 3" key="1">
    <citation type="journal article" date="2023" name="Environ Microbiome">
        <title>A coral-associated actinobacterium mitigates coral bleaching under heat stress.</title>
        <authorList>
            <person name="Li J."/>
            <person name="Zou Y."/>
            <person name="Li Q."/>
            <person name="Zhang J."/>
            <person name="Bourne D.G."/>
            <person name="Lyu Y."/>
            <person name="Liu C."/>
            <person name="Zhang S."/>
        </authorList>
    </citation>
    <scope>NUCLEOTIDE SEQUENCE [LARGE SCALE GENOMIC DNA]</scope>
    <source>
        <strain evidence="2 3">SCSIO 13291</strain>
    </source>
</reference>
<name>A0ABZ3CCV4_9ACTN</name>
<proteinExistence type="predicted"/>
<gene>
    <name evidence="2" type="ORF">PCC79_06745</name>
</gene>
<evidence type="ECO:0000259" key="1">
    <source>
        <dbReference type="Pfam" id="PF01408"/>
    </source>
</evidence>
<dbReference type="Pfam" id="PF01408">
    <property type="entry name" value="GFO_IDH_MocA"/>
    <property type="match status" value="1"/>
</dbReference>
<evidence type="ECO:0000313" key="3">
    <source>
        <dbReference type="Proteomes" id="UP001434337"/>
    </source>
</evidence>
<dbReference type="SUPFAM" id="SSF51735">
    <property type="entry name" value="NAD(P)-binding Rossmann-fold domains"/>
    <property type="match status" value="1"/>
</dbReference>
<sequence length="267" mass="27740">MRIGLVGDESSHADALAGWLARHPDAGARLTAVVGPTRGWEGLDVVAEPPDLVGLVDAAVVLGRDGSHHRGAAEPLLRAGLSVFVDKPFALTSRDAAALIAQARAAGGRVTSFSALRWHRGVAGVSPARPDDVRVVRVSGPTDPASPHGGRAFYAPHAIELALALAPGPVRDLSAHPTREGVVLRCRTSCPIEIRLLGQEAPFRARVTTPSGARQAELPLGPDYFDPAAAAIMRFLAGGPSPVAHAEVLDGVRLLEAALRAEACPGR</sequence>
<evidence type="ECO:0000313" key="2">
    <source>
        <dbReference type="EMBL" id="WZW99882.1"/>
    </source>
</evidence>
<accession>A0ABZ3CCV4</accession>
<dbReference type="InterPro" id="IPR036291">
    <property type="entry name" value="NAD(P)-bd_dom_sf"/>
</dbReference>
<dbReference type="Proteomes" id="UP001434337">
    <property type="component" value="Chromosome"/>
</dbReference>